<accession>U1X8A8</accession>
<evidence type="ECO:0000313" key="1">
    <source>
        <dbReference type="EMBL" id="ERI11205.1"/>
    </source>
</evidence>
<dbReference type="STRING" id="649747.HMPREF0083_00697"/>
<dbReference type="EMBL" id="AWSJ01000047">
    <property type="protein sequence ID" value="ERI11205.1"/>
    <property type="molecule type" value="Genomic_DNA"/>
</dbReference>
<reference evidence="1 2" key="1">
    <citation type="submission" date="2013-08" db="EMBL/GenBank/DDBJ databases">
        <authorList>
            <person name="Weinstock G."/>
            <person name="Sodergren E."/>
            <person name="Wylie T."/>
            <person name="Fulton L."/>
            <person name="Fulton R."/>
            <person name="Fronick C."/>
            <person name="O'Laughlin M."/>
            <person name="Godfrey J."/>
            <person name="Miner T."/>
            <person name="Herter B."/>
            <person name="Appelbaum E."/>
            <person name="Cordes M."/>
            <person name="Lek S."/>
            <person name="Wollam A."/>
            <person name="Pepin K.H."/>
            <person name="Palsikar V.B."/>
            <person name="Mitreva M."/>
            <person name="Wilson R.K."/>
        </authorList>
    </citation>
    <scope>NUCLEOTIDE SEQUENCE [LARGE SCALE GENOMIC DNA]</scope>
    <source>
        <strain evidence="1 2">ATCC 12856</strain>
    </source>
</reference>
<dbReference type="Proteomes" id="UP000016511">
    <property type="component" value="Unassembled WGS sequence"/>
</dbReference>
<name>U1X8A8_ANEAE</name>
<keyword evidence="2" id="KW-1185">Reference proteome</keyword>
<organism evidence="1 2">
    <name type="scientific">Aneurinibacillus aneurinilyticus ATCC 12856</name>
    <dbReference type="NCBI Taxonomy" id="649747"/>
    <lineage>
        <taxon>Bacteria</taxon>
        <taxon>Bacillati</taxon>
        <taxon>Bacillota</taxon>
        <taxon>Bacilli</taxon>
        <taxon>Bacillales</taxon>
        <taxon>Paenibacillaceae</taxon>
        <taxon>Aneurinibacillus group</taxon>
        <taxon>Aneurinibacillus</taxon>
    </lineage>
</organism>
<dbReference type="HOGENOM" id="CLU_3039879_0_0_9"/>
<dbReference type="AlphaFoldDB" id="U1X8A8"/>
<sequence>MCFQISYYAKIIPIYGSGFHYKTRFTGSMFIPIGIIYGKMNKSQDSAPANKKLG</sequence>
<proteinExistence type="predicted"/>
<evidence type="ECO:0000313" key="2">
    <source>
        <dbReference type="Proteomes" id="UP000016511"/>
    </source>
</evidence>
<comment type="caution">
    <text evidence="1">The sequence shown here is derived from an EMBL/GenBank/DDBJ whole genome shotgun (WGS) entry which is preliminary data.</text>
</comment>
<gene>
    <name evidence="1" type="ORF">HMPREF0083_00697</name>
</gene>
<protein>
    <submittedName>
        <fullName evidence="1">Uncharacterized protein</fullName>
    </submittedName>
</protein>
<dbReference type="PATRIC" id="fig|649747.3.peg.627"/>